<evidence type="ECO:0000256" key="2">
    <source>
        <dbReference type="SAM" id="Phobius"/>
    </source>
</evidence>
<dbReference type="AlphaFoldDB" id="A0A086BNX0"/>
<keyword evidence="2" id="KW-0812">Transmembrane</keyword>
<dbReference type="Proteomes" id="UP000028730">
    <property type="component" value="Unassembled WGS sequence"/>
</dbReference>
<keyword evidence="2" id="KW-1133">Transmembrane helix</keyword>
<evidence type="ECO:0000256" key="1">
    <source>
        <dbReference type="SAM" id="MobiDB-lite"/>
    </source>
</evidence>
<dbReference type="RefSeq" id="WP_414133085.1">
    <property type="nucleotide sequence ID" value="NZ_ATLK01000002.1"/>
</dbReference>
<proteinExistence type="predicted"/>
<feature type="transmembrane region" description="Helical" evidence="2">
    <location>
        <begin position="40"/>
        <end position="61"/>
    </location>
</feature>
<feature type="region of interest" description="Disordered" evidence="1">
    <location>
        <begin position="1"/>
        <end position="20"/>
    </location>
</feature>
<accession>A0A086BNX0</accession>
<evidence type="ECO:0000313" key="3">
    <source>
        <dbReference type="EMBL" id="KFF30634.1"/>
    </source>
</evidence>
<keyword evidence="4" id="KW-1185">Reference proteome</keyword>
<dbReference type="STRING" id="1341695.BBOMB_1500"/>
<evidence type="ECO:0000313" key="4">
    <source>
        <dbReference type="Proteomes" id="UP000028730"/>
    </source>
</evidence>
<name>A0A086BNX0_9BIFI</name>
<dbReference type="eggNOG" id="COG5479">
    <property type="taxonomic scope" value="Bacteria"/>
</dbReference>
<reference evidence="3 4" key="1">
    <citation type="journal article" date="2014" name="Appl. Environ. Microbiol.">
        <title>Genomic encyclopedia of type strains of the genus Bifidobacterium.</title>
        <authorList>
            <person name="Milani C."/>
            <person name="Lugli G.A."/>
            <person name="Duranti S."/>
            <person name="Turroni F."/>
            <person name="Bottacini F."/>
            <person name="Mangifesta M."/>
            <person name="Sanchez B."/>
            <person name="Viappiani A."/>
            <person name="Mancabelli L."/>
            <person name="Taminiau B."/>
            <person name="Delcenserie V."/>
            <person name="Barrangou R."/>
            <person name="Margolles A."/>
            <person name="van Sinderen D."/>
            <person name="Ventura M."/>
        </authorList>
    </citation>
    <scope>NUCLEOTIDE SEQUENCE [LARGE SCALE GENOMIC DNA]</scope>
    <source>
        <strain evidence="3 4">DSM 19703</strain>
    </source>
</reference>
<organism evidence="3 4">
    <name type="scientific">Bifidobacterium bombi DSM 19703</name>
    <dbReference type="NCBI Taxonomy" id="1341695"/>
    <lineage>
        <taxon>Bacteria</taxon>
        <taxon>Bacillati</taxon>
        <taxon>Actinomycetota</taxon>
        <taxon>Actinomycetes</taxon>
        <taxon>Bifidobacteriales</taxon>
        <taxon>Bifidobacteriaceae</taxon>
        <taxon>Bifidobacterium</taxon>
    </lineage>
</organism>
<gene>
    <name evidence="3" type="ORF">BBOMB_1500</name>
</gene>
<sequence length="310" mass="34298">MASGRNNGKRTNTGKRTGKRGSYFAPLERYWHRSGPIKRVGSVFAGILATICVLALVMGLIRVVQWHVEVKEAKQRQAQLAQEYDFNPGNIISDEQFFNADAMNEAEINAFITNPKRSCASSDCLAARTFDTENIASDDLCEAYQSGGKESAGTIIYKSAQACGVSPAVLITVLQKEQHLVSPNPGTEFQFKAAMGLSCPDDAKCDPKYAGFFRQVFGAAKRFKYYQKHNDQYRYHPNDLNYVQFNPNAACGGTQVYISNSATALLYNYTPYQPNDAALRAGFGEGDSCSAYGNRNFALIYANWFGDPRK</sequence>
<keyword evidence="2" id="KW-0472">Membrane</keyword>
<dbReference type="EMBL" id="ATLK01000002">
    <property type="protein sequence ID" value="KFF30634.1"/>
    <property type="molecule type" value="Genomic_DNA"/>
</dbReference>
<protein>
    <submittedName>
        <fullName evidence="3">Hemagglutinin-related protein</fullName>
    </submittedName>
</protein>
<feature type="compositionally biased region" description="Polar residues" evidence="1">
    <location>
        <begin position="1"/>
        <end position="11"/>
    </location>
</feature>
<comment type="caution">
    <text evidence="3">The sequence shown here is derived from an EMBL/GenBank/DDBJ whole genome shotgun (WGS) entry which is preliminary data.</text>
</comment>